<dbReference type="Gene3D" id="3.40.50.720">
    <property type="entry name" value="NAD(P)-binding Rossmann-like Domain"/>
    <property type="match status" value="1"/>
</dbReference>
<dbReference type="SUPFAM" id="SSF51735">
    <property type="entry name" value="NAD(P)-binding Rossmann-fold domains"/>
    <property type="match status" value="1"/>
</dbReference>
<organism evidence="3 4">
    <name type="scientific">Lentibacillus kapialis</name>
    <dbReference type="NCBI Taxonomy" id="340214"/>
    <lineage>
        <taxon>Bacteria</taxon>
        <taxon>Bacillati</taxon>
        <taxon>Bacillota</taxon>
        <taxon>Bacilli</taxon>
        <taxon>Bacillales</taxon>
        <taxon>Bacillaceae</taxon>
        <taxon>Lentibacillus</taxon>
    </lineage>
</organism>
<dbReference type="Gene3D" id="3.30.360.10">
    <property type="entry name" value="Dihydrodipicolinate Reductase, domain 2"/>
    <property type="match status" value="1"/>
</dbReference>
<accession>A0A917PQG8</accession>
<dbReference type="PANTHER" id="PTHR43054">
    <property type="match status" value="1"/>
</dbReference>
<dbReference type="InterPro" id="IPR000683">
    <property type="entry name" value="Gfo/Idh/MocA-like_OxRdtase_N"/>
</dbReference>
<dbReference type="AlphaFoldDB" id="A0A917PQG8"/>
<gene>
    <name evidence="3" type="ORF">GCM10007063_07240</name>
</gene>
<protein>
    <submittedName>
        <fullName evidence="3">Oxidoreductase</fullName>
    </submittedName>
</protein>
<dbReference type="InterPro" id="IPR055170">
    <property type="entry name" value="GFO_IDH_MocA-like_dom"/>
</dbReference>
<feature type="domain" description="GFO/IDH/MocA-like oxidoreductase" evidence="2">
    <location>
        <begin position="138"/>
        <end position="246"/>
    </location>
</feature>
<evidence type="ECO:0000313" key="3">
    <source>
        <dbReference type="EMBL" id="GGJ87319.1"/>
    </source>
</evidence>
<feature type="domain" description="Gfo/Idh/MocA-like oxidoreductase N-terminal" evidence="1">
    <location>
        <begin position="1"/>
        <end position="117"/>
    </location>
</feature>
<dbReference type="RefSeq" id="WP_188631708.1">
    <property type="nucleotide sequence ID" value="NZ_BMNQ01000005.1"/>
</dbReference>
<dbReference type="Proteomes" id="UP000658382">
    <property type="component" value="Unassembled WGS sequence"/>
</dbReference>
<dbReference type="PANTHER" id="PTHR43054:SF1">
    <property type="entry name" value="SCYLLO-INOSITOL 2-DEHYDROGENASE (NADP(+)) IOLU"/>
    <property type="match status" value="1"/>
</dbReference>
<reference evidence="3" key="1">
    <citation type="journal article" date="2014" name="Int. J. Syst. Evol. Microbiol.">
        <title>Complete genome sequence of Corynebacterium casei LMG S-19264T (=DSM 44701T), isolated from a smear-ripened cheese.</title>
        <authorList>
            <consortium name="US DOE Joint Genome Institute (JGI-PGF)"/>
            <person name="Walter F."/>
            <person name="Albersmeier A."/>
            <person name="Kalinowski J."/>
            <person name="Ruckert C."/>
        </authorList>
    </citation>
    <scope>NUCLEOTIDE SEQUENCE</scope>
    <source>
        <strain evidence="3">JCM 12580</strain>
    </source>
</reference>
<dbReference type="SUPFAM" id="SSF55347">
    <property type="entry name" value="Glyceraldehyde-3-phosphate dehydrogenase-like, C-terminal domain"/>
    <property type="match status" value="1"/>
</dbReference>
<evidence type="ECO:0000313" key="4">
    <source>
        <dbReference type="Proteomes" id="UP000658382"/>
    </source>
</evidence>
<evidence type="ECO:0000259" key="2">
    <source>
        <dbReference type="Pfam" id="PF22725"/>
    </source>
</evidence>
<dbReference type="GO" id="GO:0000166">
    <property type="term" value="F:nucleotide binding"/>
    <property type="evidence" value="ECO:0007669"/>
    <property type="project" value="InterPro"/>
</dbReference>
<name>A0A917PQG8_9BACI</name>
<reference evidence="3" key="2">
    <citation type="submission" date="2020-09" db="EMBL/GenBank/DDBJ databases">
        <authorList>
            <person name="Sun Q."/>
            <person name="Ohkuma M."/>
        </authorList>
    </citation>
    <scope>NUCLEOTIDE SEQUENCE</scope>
    <source>
        <strain evidence="3">JCM 12580</strain>
    </source>
</reference>
<dbReference type="EMBL" id="BMNQ01000005">
    <property type="protein sequence ID" value="GGJ87319.1"/>
    <property type="molecule type" value="Genomic_DNA"/>
</dbReference>
<dbReference type="Pfam" id="PF22725">
    <property type="entry name" value="GFO_IDH_MocA_C3"/>
    <property type="match status" value="1"/>
</dbReference>
<comment type="caution">
    <text evidence="3">The sequence shown here is derived from an EMBL/GenBank/DDBJ whole genome shotgun (WGS) entry which is preliminary data.</text>
</comment>
<evidence type="ECO:0000259" key="1">
    <source>
        <dbReference type="Pfam" id="PF01408"/>
    </source>
</evidence>
<proteinExistence type="predicted"/>
<keyword evidence="4" id="KW-1185">Reference proteome</keyword>
<dbReference type="InterPro" id="IPR036291">
    <property type="entry name" value="NAD(P)-bd_dom_sf"/>
</dbReference>
<dbReference type="Pfam" id="PF01408">
    <property type="entry name" value="GFO_IDH_MocA"/>
    <property type="match status" value="1"/>
</dbReference>
<sequence>MNFGTVGTGWITDSFIEASKESSGLTHAAVYSRKADKAGAFADKHAVELIFTDLNEMAASDVMEAVYIASPNSLHFDHVVTFLNEKKHVICEKPIFSNLREWREAHKAAADNGVFLFEAMRNLHSPNFKSLQDGLREIGNVRSMIIPYVQYSSRYDNYLAGEEPNIFTTKFSGGALVDLGVYALSLAVGLFGKPAGASYFPVQLDSGVDGSGTLVLTYPEFTGTILCSKIAQSFNRCEIHGEKGMLVFENAGIMARPRVVYNNSSEEKMLQSNDHPNNMVFEVREFSRIIESRDMGAYEQLKRISFDVLAITEKVRHDNAIIFDSERD</sequence>